<dbReference type="RefSeq" id="WP_227180396.1">
    <property type="nucleotide sequence ID" value="NZ_JAJBZT010000004.1"/>
</dbReference>
<accession>A0ABS8D5X8</accession>
<organism evidence="2 3">
    <name type="scientific">Leeia speluncae</name>
    <dbReference type="NCBI Taxonomy" id="2884804"/>
    <lineage>
        <taxon>Bacteria</taxon>
        <taxon>Pseudomonadati</taxon>
        <taxon>Pseudomonadota</taxon>
        <taxon>Betaproteobacteria</taxon>
        <taxon>Neisseriales</taxon>
        <taxon>Leeiaceae</taxon>
        <taxon>Leeia</taxon>
    </lineage>
</organism>
<comment type="caution">
    <text evidence="2">The sequence shown here is derived from an EMBL/GenBank/DDBJ whole genome shotgun (WGS) entry which is preliminary data.</text>
</comment>
<evidence type="ECO:0000256" key="1">
    <source>
        <dbReference type="SAM" id="MobiDB-lite"/>
    </source>
</evidence>
<name>A0ABS8D5X8_9NEIS</name>
<gene>
    <name evidence="2" type="ORF">LIN78_08650</name>
</gene>
<reference evidence="2" key="1">
    <citation type="submission" date="2021-10" db="EMBL/GenBank/DDBJ databases">
        <title>The complete genome sequence of Leeia sp. TBRC 13508.</title>
        <authorList>
            <person name="Charoenyingcharoen P."/>
            <person name="Yukphan P."/>
        </authorList>
    </citation>
    <scope>NUCLEOTIDE SEQUENCE</scope>
    <source>
        <strain evidence="2">TBRC 13508</strain>
    </source>
</reference>
<sequence length="749" mass="83251">MSLTSTNNVISLTEFAKGRSVSPEVVKEVFQRCRSQALNKLCPMLAAKLDQLNDELFELAEKTLSREKYNRYLNARGVLEAKRSIYESSFRSTLLNSFDQSIKVDSSVARADKPVLDIGELSLVDHADFEQSLAVRQIASLWRKYSADELNAFEARVIHLLSDRQSIGDSSLPLSPMQIAQALDSACDELDVELGVRLLILEALARAFAKDLKQMYAELNAMMIANDVLPKVPLSLKVKKDDGPTIRQPAHSASEASSAAVSKPVPDGMVLISEEDASLLGVLRQLVQTGQMPVTAQSAGLTTKVLPELTKLQLTVQSAPVAALGTSEALSLSLRSLKEGGLVEQVSQIESLTIDIVAMLFDFIFDEENIPAEIKALIGRLQIPVLKAALLDGKFFSRKQHPVRRMLDLLAQLSVGWQSEEYLKRLVTLIEDVVNHILTEFTDEIAVFEVQEARLLAFVEEENRLSEASSERTAKVIIFQEQQMIALEEAKLWVASRLDKHGVPQVVRDFLANHGVAMQMDACLQHGLHTEGWYRSQEVMDQLIWSCEPKITTEDRVKLVGLLQPMLSRIESVLVKQPNGAVIKELFLAELVKCHATAIRQGATAASASGVPQIRTPLASMDIALPVLEEVLAEPFSPIDVPSQLPAVVIEEEVHEKIAERWMQSTLRRGEWVEVELDDSVQQMKLAWISPYKAVYLFTNRFGGNALSVSQEDLNRYLADGKVRRIEASSFSERAVSNVLHRLEEETVQ</sequence>
<feature type="compositionally biased region" description="Low complexity" evidence="1">
    <location>
        <begin position="250"/>
        <end position="261"/>
    </location>
</feature>
<evidence type="ECO:0000313" key="2">
    <source>
        <dbReference type="EMBL" id="MCB6183616.1"/>
    </source>
</evidence>
<protein>
    <submittedName>
        <fullName evidence="2">DUF1631 domain-containing protein</fullName>
    </submittedName>
</protein>
<proteinExistence type="predicted"/>
<evidence type="ECO:0000313" key="3">
    <source>
        <dbReference type="Proteomes" id="UP001165395"/>
    </source>
</evidence>
<dbReference type="InterPro" id="IPR012434">
    <property type="entry name" value="DUF1631"/>
</dbReference>
<dbReference type="EMBL" id="JAJBZT010000004">
    <property type="protein sequence ID" value="MCB6183616.1"/>
    <property type="molecule type" value="Genomic_DNA"/>
</dbReference>
<dbReference type="Proteomes" id="UP001165395">
    <property type="component" value="Unassembled WGS sequence"/>
</dbReference>
<keyword evidence="3" id="KW-1185">Reference proteome</keyword>
<dbReference type="Pfam" id="PF07793">
    <property type="entry name" value="DUF1631"/>
    <property type="match status" value="1"/>
</dbReference>
<feature type="region of interest" description="Disordered" evidence="1">
    <location>
        <begin position="240"/>
        <end position="261"/>
    </location>
</feature>